<dbReference type="Pfam" id="PF17779">
    <property type="entry name" value="WHD_NOD2"/>
    <property type="match status" value="1"/>
</dbReference>
<dbReference type="InterPro" id="IPR029495">
    <property type="entry name" value="NACHT-assoc"/>
</dbReference>
<dbReference type="PANTHER" id="PTHR45690">
    <property type="entry name" value="NACHT, LRR AND PYD DOMAINS-CONTAINING PROTEIN 12"/>
    <property type="match status" value="1"/>
</dbReference>
<evidence type="ECO:0000256" key="7">
    <source>
        <dbReference type="ARBA" id="ARBA00022840"/>
    </source>
</evidence>
<feature type="domain" description="NACHT" evidence="9">
    <location>
        <begin position="208"/>
        <end position="525"/>
    </location>
</feature>
<accession>A0A673UPT0</accession>
<evidence type="ECO:0000256" key="1">
    <source>
        <dbReference type="ARBA" id="ARBA00004496"/>
    </source>
</evidence>
<keyword evidence="5" id="KW-0677">Repeat</keyword>
<dbReference type="InterPro" id="IPR027417">
    <property type="entry name" value="P-loop_NTPase"/>
</dbReference>
<dbReference type="PANTHER" id="PTHR45690:SF11">
    <property type="entry name" value="NACHT, LRR AND PYD DOMAINS-CONTAINING PROTEIN 12"/>
    <property type="match status" value="1"/>
</dbReference>
<dbReference type="Pfam" id="PF05729">
    <property type="entry name" value="NACHT"/>
    <property type="match status" value="1"/>
</dbReference>
<evidence type="ECO:0000313" key="10">
    <source>
        <dbReference type="Ensembl" id="ENSSSUP00005023411.1"/>
    </source>
</evidence>
<dbReference type="InterPro" id="IPR041267">
    <property type="entry name" value="NLRP_HD2"/>
</dbReference>
<feature type="domain" description="Pyrin" evidence="8">
    <location>
        <begin position="12"/>
        <end position="94"/>
    </location>
</feature>
<dbReference type="GO" id="GO:0045345">
    <property type="term" value="P:positive regulation of MHC class I biosynthetic process"/>
    <property type="evidence" value="ECO:0007669"/>
    <property type="project" value="TreeGrafter"/>
</dbReference>
<keyword evidence="4" id="KW-0433">Leucine-rich repeat</keyword>
<organism evidence="10 11">
    <name type="scientific">Suricata suricatta</name>
    <name type="common">Meerkat</name>
    <dbReference type="NCBI Taxonomy" id="37032"/>
    <lineage>
        <taxon>Eukaryota</taxon>
        <taxon>Metazoa</taxon>
        <taxon>Chordata</taxon>
        <taxon>Craniata</taxon>
        <taxon>Vertebrata</taxon>
        <taxon>Euteleostomi</taxon>
        <taxon>Mammalia</taxon>
        <taxon>Eutheria</taxon>
        <taxon>Laurasiatheria</taxon>
        <taxon>Carnivora</taxon>
        <taxon>Feliformia</taxon>
        <taxon>Herpestidae</taxon>
        <taxon>Suricata</taxon>
    </lineage>
</organism>
<dbReference type="Pfam" id="PF14484">
    <property type="entry name" value="FISNA"/>
    <property type="match status" value="1"/>
</dbReference>
<dbReference type="Gene3D" id="3.80.10.10">
    <property type="entry name" value="Ribonuclease Inhibitor"/>
    <property type="match status" value="1"/>
</dbReference>
<dbReference type="SMART" id="SM01289">
    <property type="entry name" value="PYRIN"/>
    <property type="match status" value="1"/>
</dbReference>
<dbReference type="InterPro" id="IPR001611">
    <property type="entry name" value="Leu-rich_rpt"/>
</dbReference>
<reference evidence="10" key="2">
    <citation type="submission" date="2025-08" db="UniProtKB">
        <authorList>
            <consortium name="Ensembl"/>
        </authorList>
    </citation>
    <scope>IDENTIFICATION</scope>
</reference>
<keyword evidence="3" id="KW-0963">Cytoplasm</keyword>
<name>A0A673UPT0_SURSU</name>
<evidence type="ECO:0000256" key="6">
    <source>
        <dbReference type="ARBA" id="ARBA00022741"/>
    </source>
</evidence>
<dbReference type="FunFam" id="3.80.10.10:FF:000615">
    <property type="entry name" value="NLR family pyrin domain containing 12"/>
    <property type="match status" value="1"/>
</dbReference>
<evidence type="ECO:0000259" key="8">
    <source>
        <dbReference type="PROSITE" id="PS50824"/>
    </source>
</evidence>
<evidence type="ECO:0000256" key="4">
    <source>
        <dbReference type="ARBA" id="ARBA00022614"/>
    </source>
</evidence>
<dbReference type="SMART" id="SM00368">
    <property type="entry name" value="LRR_RI"/>
    <property type="match status" value="6"/>
</dbReference>
<protein>
    <submittedName>
        <fullName evidence="10">NLR family pyrin domain containing 12</fullName>
    </submittedName>
</protein>
<dbReference type="SUPFAM" id="SSF47986">
    <property type="entry name" value="DEATH domain"/>
    <property type="match status" value="1"/>
</dbReference>
<reference evidence="10" key="3">
    <citation type="submission" date="2025-09" db="UniProtKB">
        <authorList>
            <consortium name="Ensembl"/>
        </authorList>
    </citation>
    <scope>IDENTIFICATION</scope>
</reference>
<dbReference type="Gene3D" id="1.10.533.10">
    <property type="entry name" value="Death Domain, Fas"/>
    <property type="match status" value="1"/>
</dbReference>
<dbReference type="InterPro" id="IPR007111">
    <property type="entry name" value="NACHT_NTPase"/>
</dbReference>
<dbReference type="PROSITE" id="PS51450">
    <property type="entry name" value="LRR"/>
    <property type="match status" value="1"/>
</dbReference>
<evidence type="ECO:0000313" key="11">
    <source>
        <dbReference type="Proteomes" id="UP000472268"/>
    </source>
</evidence>
<dbReference type="Proteomes" id="UP000472268">
    <property type="component" value="Chromosome 16"/>
</dbReference>
<dbReference type="InterPro" id="IPR041075">
    <property type="entry name" value="NOD1/2_WH"/>
</dbReference>
<dbReference type="Ensembl" id="ENSSSUT00005026811.1">
    <property type="protein sequence ID" value="ENSSSUP00005023411.1"/>
    <property type="gene ID" value="ENSSSUG00005015001.1"/>
</dbReference>
<dbReference type="InterPro" id="IPR050637">
    <property type="entry name" value="NLRP_innate_immun_reg"/>
</dbReference>
<dbReference type="Pfam" id="PF17776">
    <property type="entry name" value="NLRC4_HD2"/>
    <property type="match status" value="1"/>
</dbReference>
<dbReference type="SMART" id="SM01288">
    <property type="entry name" value="FISNA"/>
    <property type="match status" value="1"/>
</dbReference>
<dbReference type="PROSITE" id="PS50837">
    <property type="entry name" value="NACHT"/>
    <property type="match status" value="1"/>
</dbReference>
<dbReference type="GO" id="GO:0071345">
    <property type="term" value="P:cellular response to cytokine stimulus"/>
    <property type="evidence" value="ECO:0007669"/>
    <property type="project" value="TreeGrafter"/>
</dbReference>
<dbReference type="SUPFAM" id="SSF52540">
    <property type="entry name" value="P-loop containing nucleoside triphosphate hydrolases"/>
    <property type="match status" value="1"/>
</dbReference>
<evidence type="ECO:0000256" key="2">
    <source>
        <dbReference type="ARBA" id="ARBA00008665"/>
    </source>
</evidence>
<keyword evidence="7" id="KW-0067">ATP-binding</keyword>
<comment type="similarity">
    <text evidence="2">Belongs to the NLRP family.</text>
</comment>
<evidence type="ECO:0000256" key="5">
    <source>
        <dbReference type="ARBA" id="ARBA00022737"/>
    </source>
</evidence>
<dbReference type="PROSITE" id="PS50824">
    <property type="entry name" value="DAPIN"/>
    <property type="match status" value="1"/>
</dbReference>
<dbReference type="AlphaFoldDB" id="A0A673UPT0"/>
<gene>
    <name evidence="10" type="primary">NLRP12</name>
</gene>
<reference evidence="10 11" key="1">
    <citation type="submission" date="2019-05" db="EMBL/GenBank/DDBJ databases">
        <title>A Chromosome-scale Meerkat (S. suricatta) Genome Assembly.</title>
        <authorList>
            <person name="Dudchenko O."/>
            <person name="Lieberman Aiden E."/>
            <person name="Tung J."/>
            <person name="Barreiro L.B."/>
            <person name="Clutton-Brock T.H."/>
        </authorList>
    </citation>
    <scope>NUCLEOTIDE SEQUENCE [LARGE SCALE GENOMIC DNA]</scope>
</reference>
<sequence length="979" mass="109301">ALPSTHDSLCRLSAYLEELEAAELKKFKLHLSALPGAEAGRIPWGRLEAAGPLDTARLLVAHCGPRAAWPLALGLFRRIDRRDLWERGHGEDPTVVCLNLPVHEQWLTRLPRTPPRCSPSDPRETYKDHVRRKFRLMEDRNARLGECVNLSRRYTRLLLVKEHSTPLWAQQKLLDTGWGQSRAMGPQASLIQMETLFEPDEDRPEPPRTVVLQGGAGMGKSMLAHKAMLDWADGKLFQDRFDYVFYINCREMNRSAAEQSAQDLISSCWPEPSVPLQEIVRVPERLLFIIDGFDELKPSFHDPQGPRCLSWEDRRPPELLLSSLLQKKLLPELSVIITTRPTALEKLQRLLGHPRHVEILGFSEAERQEYFYKYFHDAEQAGQVFSFVRDNEPLFTLCFVPMVCWVVCTCLKQQLEDGGLLRQTSRTTTAVYTLYLLSLMQPRPGSPSPSPRPNQRGLCSLAADGLWNQKILFEEQDLRKHGLDGADVSSFLNMNIFQKDIDCEKSYSFIHLSFQEFFAAMYYVLGAGESGCSPERSVTRLLAEYGFSERSFLGLTVRFLFGLLNEDTRSCLEKALGWKVSPRVRLELLDWIRSKAQSEGPTLQQGSLELLGCLYEIHEEDFIQQALSHFRVLVVTNITTKMEHTVASLCVKSCRNALAVRLRGAAYSKGEVGLHQTKETETGQGQRPPSHHGRHWLFSLLPPRLKRCSVAGSACQDLAAALMANQNLRRLDLSGNGLGLPGVEMLCRGLRHPRCRLQVVQLRKCQLEASACQEIASVLSTSRHLVELDLAGNPLEDLGLRFLCQGLKHPGCRLRVLWLKICQLSAAACEDLASTLSVNRSLTELDLSLNDLGDPGVLLLCEGLRRPSSSPSAEPALLSGSLGCAHSLSSPLAPLDGCGLTATACEDLASALGISQTLTELYLTNNALGNAGVRLLCKGLSPPGCKLRVLWLFGMDLNKMTHRRLDALRGAKPHLDIGC</sequence>
<dbReference type="OMA" id="TTAVYMF"/>
<dbReference type="CDD" id="cd08320">
    <property type="entry name" value="Pyrin_NALPs"/>
    <property type="match status" value="1"/>
</dbReference>
<dbReference type="SUPFAM" id="SSF52047">
    <property type="entry name" value="RNI-like"/>
    <property type="match status" value="1"/>
</dbReference>
<proteinExistence type="inferred from homology"/>
<dbReference type="InterPro" id="IPR011029">
    <property type="entry name" value="DEATH-like_dom_sf"/>
</dbReference>
<dbReference type="InterPro" id="IPR032675">
    <property type="entry name" value="LRR_dom_sf"/>
</dbReference>
<keyword evidence="11" id="KW-1185">Reference proteome</keyword>
<dbReference type="InterPro" id="IPR004020">
    <property type="entry name" value="DAPIN"/>
</dbReference>
<keyword evidence="6" id="KW-0547">Nucleotide-binding</keyword>
<dbReference type="GO" id="GO:0043124">
    <property type="term" value="P:negative regulation of canonical NF-kappaB signal transduction"/>
    <property type="evidence" value="ECO:0007669"/>
    <property type="project" value="TreeGrafter"/>
</dbReference>
<dbReference type="GO" id="GO:0005524">
    <property type="term" value="F:ATP binding"/>
    <property type="evidence" value="ECO:0007669"/>
    <property type="project" value="UniProtKB-KW"/>
</dbReference>
<dbReference type="GO" id="GO:0005737">
    <property type="term" value="C:cytoplasm"/>
    <property type="evidence" value="ECO:0007669"/>
    <property type="project" value="UniProtKB-SubCell"/>
</dbReference>
<evidence type="ECO:0000256" key="3">
    <source>
        <dbReference type="ARBA" id="ARBA00022490"/>
    </source>
</evidence>
<dbReference type="GO" id="GO:0050728">
    <property type="term" value="P:negative regulation of inflammatory response"/>
    <property type="evidence" value="ECO:0007669"/>
    <property type="project" value="TreeGrafter"/>
</dbReference>
<dbReference type="Pfam" id="PF13516">
    <property type="entry name" value="LRR_6"/>
    <property type="match status" value="4"/>
</dbReference>
<comment type="subcellular location">
    <subcellularLocation>
        <location evidence="1">Cytoplasm</location>
    </subcellularLocation>
</comment>
<dbReference type="Gene3D" id="3.40.50.300">
    <property type="entry name" value="P-loop containing nucleotide triphosphate hydrolases"/>
    <property type="match status" value="1"/>
</dbReference>
<evidence type="ECO:0000259" key="9">
    <source>
        <dbReference type="PROSITE" id="PS50837"/>
    </source>
</evidence>
<dbReference type="Pfam" id="PF02758">
    <property type="entry name" value="PYRIN"/>
    <property type="match status" value="1"/>
</dbReference>